<protein>
    <recommendedName>
        <fullName evidence="1">Dimethylamine monooxygenase subunit DmmA-like C-terminal domain-containing protein</fullName>
    </recommendedName>
</protein>
<dbReference type="Proteomes" id="UP001055336">
    <property type="component" value="Chromosome"/>
</dbReference>
<dbReference type="RefSeq" id="WP_240258811.1">
    <property type="nucleotide sequence ID" value="NZ_CP092488.2"/>
</dbReference>
<dbReference type="Pfam" id="PF22289">
    <property type="entry name" value="DmmA-like_C"/>
    <property type="match status" value="1"/>
</dbReference>
<evidence type="ECO:0000313" key="2">
    <source>
        <dbReference type="EMBL" id="UMB68351.1"/>
    </source>
</evidence>
<dbReference type="NCBIfam" id="NF041259">
    <property type="entry name" value="mono_DmmA_fam"/>
    <property type="match status" value="1"/>
</dbReference>
<evidence type="ECO:0000313" key="3">
    <source>
        <dbReference type="Proteomes" id="UP001055336"/>
    </source>
</evidence>
<gene>
    <name evidence="2" type="ORF">MKK62_18190</name>
</gene>
<name>A0ABY3VIA7_9MYCO</name>
<sequence length="172" mass="17623">MTNLADTSIPSWVLGTAETAVDTGGAAYVFIGVGSAAERIVRRWVEDVAGGSVELWTGDDVPSACAVLVEALGRARVGVRVGVAGPVGACLALRAAALGAGLEDDEFAALTVGDGPVEVFCTHCRAATSAVVEVGGTVMCDGCQRTLVVYHHVSRRLGQFMGYMVDAEAVVP</sequence>
<evidence type="ECO:0000259" key="1">
    <source>
        <dbReference type="Pfam" id="PF22289"/>
    </source>
</evidence>
<keyword evidence="3" id="KW-1185">Reference proteome</keyword>
<accession>A0ABY3VIA7</accession>
<dbReference type="InterPro" id="IPR048037">
    <property type="entry name" value="DmmA-like_C"/>
</dbReference>
<dbReference type="EMBL" id="CP092488">
    <property type="protein sequence ID" value="UMB68351.1"/>
    <property type="molecule type" value="Genomic_DNA"/>
</dbReference>
<feature type="domain" description="Dimethylamine monooxygenase subunit DmmA-like C-terminal" evidence="1">
    <location>
        <begin position="119"/>
        <end position="162"/>
    </location>
</feature>
<organism evidence="2 3">
    <name type="scientific">Mycobacterium paraterrae</name>
    <dbReference type="NCBI Taxonomy" id="577492"/>
    <lineage>
        <taxon>Bacteria</taxon>
        <taxon>Bacillati</taxon>
        <taxon>Actinomycetota</taxon>
        <taxon>Actinomycetes</taxon>
        <taxon>Mycobacteriales</taxon>
        <taxon>Mycobacteriaceae</taxon>
        <taxon>Mycobacterium</taxon>
    </lineage>
</organism>
<proteinExistence type="predicted"/>
<reference evidence="2" key="1">
    <citation type="submission" date="2022-08" db="EMBL/GenBank/DDBJ databases">
        <title>Whole genome sequencing of non-tuberculosis mycobacteria type-strains.</title>
        <authorList>
            <person name="Igarashi Y."/>
            <person name="Osugi A."/>
            <person name="Mitarai S."/>
        </authorList>
    </citation>
    <scope>NUCLEOTIDE SEQUENCE</scope>
    <source>
        <strain evidence="2">DSM 45127</strain>
    </source>
</reference>